<dbReference type="EMBL" id="JQNX01000001">
    <property type="protein sequence ID" value="KIE59195.1"/>
    <property type="molecule type" value="Genomic_DNA"/>
</dbReference>
<dbReference type="RefSeq" id="WP_039720493.1">
    <property type="nucleotide sequence ID" value="NZ_CP037899.1"/>
</dbReference>
<dbReference type="OrthoDB" id="9814800at2"/>
<dbReference type="PANTHER" id="PTHR35038">
    <property type="entry name" value="DISSIMILATORY SULFITE REDUCTASE SIRA"/>
    <property type="match status" value="1"/>
</dbReference>
<reference evidence="5" key="3">
    <citation type="submission" date="2019-03" db="EMBL/GenBank/DDBJ databases">
        <title>Complete genome of Methylacidiphilum kamchatkense Kam1.</title>
        <authorList>
            <person name="Kruse T."/>
            <person name="Murarilal Ratnadevi C."/>
            <person name="Erikstad H.-A."/>
            <person name="Birkeland N.-K."/>
        </authorList>
    </citation>
    <scope>NUCLEOTIDE SEQUENCE [LARGE SCALE GENOMIC DNA]</scope>
    <source>
        <strain evidence="5">kam1</strain>
    </source>
</reference>
<reference evidence="2 4" key="1">
    <citation type="submission" date="2014-08" db="EMBL/GenBank/DDBJ databases">
        <title>Methylacidiphilum kamchatkense strain Kam1 draft genome sequence.</title>
        <authorList>
            <person name="Birkeland N.-K."/>
            <person name="Erikstad H.A."/>
        </authorList>
    </citation>
    <scope>NUCLEOTIDE SEQUENCE [LARGE SCALE GENOMIC DNA]</scope>
    <source>
        <strain evidence="2 4">Kam1</strain>
    </source>
</reference>
<dbReference type="InterPro" id="IPR051829">
    <property type="entry name" value="Multiheme_Cytochr_ET"/>
</dbReference>
<evidence type="ECO:0000313" key="4">
    <source>
        <dbReference type="Proteomes" id="UP000031594"/>
    </source>
</evidence>
<dbReference type="Proteomes" id="UP000315925">
    <property type="component" value="Chromosome"/>
</dbReference>
<dbReference type="STRING" id="1202785.A946_00200"/>
<dbReference type="AlphaFoldDB" id="A0A0C1V632"/>
<gene>
    <name evidence="2" type="ORF">A946_00200</name>
    <name evidence="3" type="ORF">kam1_1633</name>
</gene>
<evidence type="ECO:0000313" key="3">
    <source>
        <dbReference type="EMBL" id="QDQ42848.1"/>
    </source>
</evidence>
<organism evidence="3 5">
    <name type="scientific">Methylacidiphilum kamchatkense Kam1</name>
    <dbReference type="NCBI Taxonomy" id="1202785"/>
    <lineage>
        <taxon>Bacteria</taxon>
        <taxon>Pseudomonadati</taxon>
        <taxon>Verrucomicrobiota</taxon>
        <taxon>Methylacidiphilae</taxon>
        <taxon>Methylacidiphilales</taxon>
        <taxon>Methylacidiphilaceae</taxon>
        <taxon>Methylacidiphilum (ex Ratnadevi et al. 2023)</taxon>
    </lineage>
</organism>
<reference evidence="3" key="2">
    <citation type="journal article" date="2019" name="BMC Genomics">
        <title>Complete genome sequence analysis of the thermoacidophilic verrucomicrobial methanotroph 'Candidatus Methylacidiphilum kamchatkense' strain Kam1 and comparison with its closest relatives.</title>
        <authorList>
            <person name="Kruse T."/>
            <person name="Ratnadevi C.M."/>
            <person name="Erikstad H.A."/>
            <person name="Birkeland N.K."/>
        </authorList>
    </citation>
    <scope>NUCLEOTIDE SEQUENCE</scope>
    <source>
        <strain evidence="3">Kam1</strain>
    </source>
</reference>
<evidence type="ECO:0000313" key="5">
    <source>
        <dbReference type="Proteomes" id="UP000315925"/>
    </source>
</evidence>
<proteinExistence type="predicted"/>
<evidence type="ECO:0000256" key="1">
    <source>
        <dbReference type="ARBA" id="ARBA00022729"/>
    </source>
</evidence>
<evidence type="ECO:0000313" key="2">
    <source>
        <dbReference type="EMBL" id="KIE59195.1"/>
    </source>
</evidence>
<keyword evidence="1" id="KW-0732">Signal</keyword>
<dbReference type="PANTHER" id="PTHR35038:SF8">
    <property type="entry name" value="C-TYPE POLYHEME CYTOCHROME OMCC"/>
    <property type="match status" value="1"/>
</dbReference>
<dbReference type="CDD" id="cd08168">
    <property type="entry name" value="Cytochrom_C3"/>
    <property type="match status" value="1"/>
</dbReference>
<dbReference type="InterPro" id="IPR036280">
    <property type="entry name" value="Multihaem_cyt_sf"/>
</dbReference>
<dbReference type="KEGG" id="mkc:kam1_1633"/>
<dbReference type="EMBL" id="CP037899">
    <property type="protein sequence ID" value="QDQ42848.1"/>
    <property type="molecule type" value="Genomic_DNA"/>
</dbReference>
<dbReference type="Proteomes" id="UP000031594">
    <property type="component" value="Unassembled WGS sequence"/>
</dbReference>
<keyword evidence="4" id="KW-1185">Reference proteome</keyword>
<accession>A0A0C1V632</accession>
<sequence>MHRLQREIRKVLLPVLSYIFFWAASFLQAADYYDPNPPFGLEQLKPVEIKDPLTQKTIQGYQPKNPYNIFINYELGMHCVGFDISYCCVIPPYNSIQAQAVASGLNGTLPKLLTPEDKVKLYYYLKDNSYSEGNKMRYWSVLKDVNGNGSLADPGDNMANYVWEHLFIYKDLEGTLPKDWSIKKRIHIGKDVMVPIDAGPSGKPLAGGYLEYAPDNGGNIVFTDSMIPEVKNIAIKLTASNIWDALGLPLTAFNDSVRKGTIRTITDKDFQPYQYSTVQLHDDSGNPITVEGKKVEFFGTNPVDIPNCVMCHSGDGKAAKLSRQAGIVLFEKEYEYWKKNYPDESEYMARLSASSINLLELHDKMFKTNFLKDYNPNASSNRLGSVGSVNCADCHGDNVSGNLQEPRPGTTGYKAVKAKPLTESIHAVHANFLADMNDKAGRTVSCQACHPTHWTNPNMNNFDTNPYQIIDSNGNNKYANADQRTAGGGCYLRRDAHTNPAVKPPFFLNSLGKWYLENVSTRDENDQPVSELRGLTCTNCHNQLSHELYKYDDLDNAVSQEGKTLRNKSVDEIIKVLADGDSKRFADMADPRIKDGNNPLYEFFNNHQGATLVKATKDSKGNLKLLAWNAKEGVPVPYEKASGGSDWWLAPAEPKCASCHAAPFVESMGGKYFPVDQPRKYSLYRFSKAHGKIACQSCHESIHGLYPVRAEGEENTVDLTTHKQALQYSPDGRYAGPVSCSACHTVNAKGVPVQLVGTEYENDYWASVVLLHFMREGDEKLPIKELIQKYPYQKSRQIVIESWK</sequence>
<dbReference type="Gene3D" id="1.10.1130.10">
    <property type="entry name" value="Flavocytochrome C3, Chain A"/>
    <property type="match status" value="1"/>
</dbReference>
<dbReference type="SUPFAM" id="SSF48695">
    <property type="entry name" value="Multiheme cytochromes"/>
    <property type="match status" value="1"/>
</dbReference>
<evidence type="ECO:0008006" key="6">
    <source>
        <dbReference type="Google" id="ProtNLM"/>
    </source>
</evidence>
<protein>
    <recommendedName>
        <fullName evidence="6">Cytochrome c554/c'-like protein</fullName>
    </recommendedName>
</protein>
<name>A0A0C1V632_9BACT</name>